<sequence>MTQAEHYERFLDLHRRPDAFVMPNVWDGLSALIFKDAGFEALATSSAALAFALGRPDGRHAVSLAEHVAHAKLLIEVSGLPVNGDFEDGYGATPDDVAATVRAAIDAGLAGIGVEDTSGDPANPIRDFDEAVARVRAAAQAARGRIVLTGRTDNFIQGRPDLDDTIRRLTAFAEAGADVLYAPYPPDMAAVEAIIKAVAPKPVNLLMGTQSERPTVAELSTAGVKRISIGSALYLHAAAAVRDAAAALSRGDLVTASAGMSFREVGALISG</sequence>
<dbReference type="InterPro" id="IPR040442">
    <property type="entry name" value="Pyrv_kinase-like_dom_sf"/>
</dbReference>
<dbReference type="EMBL" id="AP022613">
    <property type="protein sequence ID" value="BBZ40548.1"/>
    <property type="molecule type" value="Genomic_DNA"/>
</dbReference>
<reference evidence="1 2" key="1">
    <citation type="journal article" date="2019" name="Emerg. Microbes Infect.">
        <title>Comprehensive subspecies identification of 175 nontuberculous mycobacteria species based on 7547 genomic profiles.</title>
        <authorList>
            <person name="Matsumoto Y."/>
            <person name="Kinjo T."/>
            <person name="Motooka D."/>
            <person name="Nabeya D."/>
            <person name="Jung N."/>
            <person name="Uechi K."/>
            <person name="Horii T."/>
            <person name="Iida T."/>
            <person name="Fujita J."/>
            <person name="Nakamura S."/>
        </authorList>
    </citation>
    <scope>NUCLEOTIDE SEQUENCE [LARGE SCALE GENOMIC DNA]</scope>
    <source>
        <strain evidence="1 2">JCM 14738</strain>
    </source>
</reference>
<dbReference type="Gene3D" id="3.20.20.60">
    <property type="entry name" value="Phosphoenolpyruvate-binding domains"/>
    <property type="match status" value="1"/>
</dbReference>
<dbReference type="STRING" id="44010.AWC00_22880"/>
<evidence type="ECO:0000313" key="1">
    <source>
        <dbReference type="EMBL" id="BBZ40548.1"/>
    </source>
</evidence>
<dbReference type="RefSeq" id="WP_085235089.1">
    <property type="nucleotide sequence ID" value="NZ_AP022613.1"/>
</dbReference>
<organism evidence="1 2">
    <name type="scientific">Mycobacterium conspicuum</name>
    <dbReference type="NCBI Taxonomy" id="44010"/>
    <lineage>
        <taxon>Bacteria</taxon>
        <taxon>Bacillati</taxon>
        <taxon>Actinomycetota</taxon>
        <taxon>Actinomycetes</taxon>
        <taxon>Mycobacteriales</taxon>
        <taxon>Mycobacteriaceae</taxon>
        <taxon>Mycobacterium</taxon>
    </lineage>
</organism>
<name>A0A1X1T031_9MYCO</name>
<dbReference type="PANTHER" id="PTHR42905:SF16">
    <property type="entry name" value="CARBOXYPHOSPHONOENOLPYRUVATE PHOSPHONOMUTASE-LIKE PROTEIN (AFU_ORTHOLOGUE AFUA_5G07230)"/>
    <property type="match status" value="1"/>
</dbReference>
<keyword evidence="2" id="KW-1185">Reference proteome</keyword>
<dbReference type="AlphaFoldDB" id="A0A1X1T031"/>
<protein>
    <submittedName>
        <fullName evidence="1">Uncharacterized protein</fullName>
    </submittedName>
</protein>
<accession>A0A1X1T031</accession>
<dbReference type="SUPFAM" id="SSF51621">
    <property type="entry name" value="Phosphoenolpyruvate/pyruvate domain"/>
    <property type="match status" value="1"/>
</dbReference>
<dbReference type="Pfam" id="PF13714">
    <property type="entry name" value="PEP_mutase"/>
    <property type="match status" value="1"/>
</dbReference>
<dbReference type="OrthoDB" id="9780430at2"/>
<dbReference type="InterPro" id="IPR015813">
    <property type="entry name" value="Pyrv/PenolPyrv_kinase-like_dom"/>
</dbReference>
<dbReference type="Proteomes" id="UP000467385">
    <property type="component" value="Chromosome"/>
</dbReference>
<dbReference type="InterPro" id="IPR039556">
    <property type="entry name" value="ICL/PEPM"/>
</dbReference>
<gene>
    <name evidence="1" type="ORF">MCNS_36110</name>
</gene>
<proteinExistence type="predicted"/>
<dbReference type="GO" id="GO:0003824">
    <property type="term" value="F:catalytic activity"/>
    <property type="evidence" value="ECO:0007669"/>
    <property type="project" value="InterPro"/>
</dbReference>
<dbReference type="CDD" id="cd00377">
    <property type="entry name" value="ICL_PEPM"/>
    <property type="match status" value="1"/>
</dbReference>
<evidence type="ECO:0000313" key="2">
    <source>
        <dbReference type="Proteomes" id="UP000467385"/>
    </source>
</evidence>
<dbReference type="PANTHER" id="PTHR42905">
    <property type="entry name" value="PHOSPHOENOLPYRUVATE CARBOXYLASE"/>
    <property type="match status" value="1"/>
</dbReference>